<organism evidence="13">
    <name type="scientific">Fopius arisanus</name>
    <dbReference type="NCBI Taxonomy" id="64838"/>
    <lineage>
        <taxon>Eukaryota</taxon>
        <taxon>Metazoa</taxon>
        <taxon>Ecdysozoa</taxon>
        <taxon>Arthropoda</taxon>
        <taxon>Hexapoda</taxon>
        <taxon>Insecta</taxon>
        <taxon>Pterygota</taxon>
        <taxon>Neoptera</taxon>
        <taxon>Endopterygota</taxon>
        <taxon>Hymenoptera</taxon>
        <taxon>Apocrita</taxon>
        <taxon>Ichneumonoidea</taxon>
        <taxon>Braconidae</taxon>
        <taxon>Opiinae</taxon>
        <taxon>Fopius</taxon>
    </lineage>
</organism>
<dbReference type="Gene3D" id="3.40.50.720">
    <property type="entry name" value="NAD(P)-binding Rossmann-like Domain"/>
    <property type="match status" value="1"/>
</dbReference>
<reference evidence="13" key="1">
    <citation type="submission" date="2015-01" db="EMBL/GenBank/DDBJ databases">
        <title>Transcriptome Assembly of Fopius arisanus.</title>
        <authorList>
            <person name="Geib S."/>
        </authorList>
    </citation>
    <scope>NUCLEOTIDE SEQUENCE</scope>
</reference>
<dbReference type="GeneID" id="105263304"/>
<evidence type="ECO:0000256" key="1">
    <source>
        <dbReference type="ARBA" id="ARBA00004141"/>
    </source>
</evidence>
<dbReference type="FunFam" id="3.40.50.720:FF:000143">
    <property type="entry name" value="Fatty acyl-CoA reductase"/>
    <property type="match status" value="1"/>
</dbReference>
<evidence type="ECO:0000259" key="11">
    <source>
        <dbReference type="Pfam" id="PF03015"/>
    </source>
</evidence>
<evidence type="ECO:0000256" key="10">
    <source>
        <dbReference type="RuleBase" id="RU363097"/>
    </source>
</evidence>
<keyword evidence="7 10" id="KW-0443">Lipid metabolism</keyword>
<dbReference type="EC" id="1.2.1.84" evidence="10"/>
<comment type="similarity">
    <text evidence="2 10">Belongs to the fatty acyl-CoA reductase family.</text>
</comment>
<evidence type="ECO:0000256" key="5">
    <source>
        <dbReference type="ARBA" id="ARBA00022857"/>
    </source>
</evidence>
<dbReference type="OrthoDB" id="429813at2759"/>
<dbReference type="EMBL" id="GBYB01003579">
    <property type="protein sequence ID" value="JAG73346.1"/>
    <property type="molecule type" value="Transcribed_RNA"/>
</dbReference>
<evidence type="ECO:0000256" key="8">
    <source>
        <dbReference type="ARBA" id="ARBA00023136"/>
    </source>
</evidence>
<evidence type="ECO:0000259" key="12">
    <source>
        <dbReference type="Pfam" id="PF07993"/>
    </source>
</evidence>
<dbReference type="KEGG" id="fas:105263304"/>
<dbReference type="InterPro" id="IPR036291">
    <property type="entry name" value="NAD(P)-bd_dom_sf"/>
</dbReference>
<keyword evidence="6 10" id="KW-1133">Transmembrane helix</keyword>
<evidence type="ECO:0000256" key="3">
    <source>
        <dbReference type="ARBA" id="ARBA00022516"/>
    </source>
</evidence>
<comment type="subcellular location">
    <subcellularLocation>
        <location evidence="1">Membrane</location>
        <topology evidence="1">Multi-pass membrane protein</topology>
    </subcellularLocation>
</comment>
<dbReference type="InterPro" id="IPR013120">
    <property type="entry name" value="FAR_NAD-bd"/>
</dbReference>
<dbReference type="GO" id="GO:0080019">
    <property type="term" value="F:alcohol-forming very long-chain fatty acyl-CoA reductase activity"/>
    <property type="evidence" value="ECO:0007669"/>
    <property type="project" value="InterPro"/>
</dbReference>
<keyword evidence="8 10" id="KW-0472">Membrane</keyword>
<dbReference type="Pfam" id="PF03015">
    <property type="entry name" value="Sterile"/>
    <property type="match status" value="1"/>
</dbReference>
<proteinExistence type="inferred from homology"/>
<dbReference type="Pfam" id="PF07993">
    <property type="entry name" value="NAD_binding_4"/>
    <property type="match status" value="1"/>
</dbReference>
<evidence type="ECO:0000256" key="7">
    <source>
        <dbReference type="ARBA" id="ARBA00023098"/>
    </source>
</evidence>
<sequence length="524" mass="60016">MKSTQDFSSELKEKDTARIDNDIPQEVTIPEWFRNRNVLITGATGFMGKVLLAKLLKSCPDVGKIYILVREKKGVDPQSRLFSLIQNEPFRDLQTTHPEVLKKVMVISGDVAMENLSLSPENRELLVRDVSVVFHSAANVKFDVPLKDAIRMNTAGVRNLIAVCKQMHNLQSLIYISTAYTHCGEKILEDRPYPSPMLPEQVISLVESLDDDLLEVMTPKLLRDMPNTYAFSKSLAEDLINRSNLPTGVARPSIVVASWKEPVPGWVENLNGPTGLMIGAAKGVVRSVLCDENLFLDAIPCDIAVNAIIALAWKVGRESPVNPIYMNVTESGENPLTWGQSLAYGRKHAFENPFTGILWYPRGGITNNQYYHMFRVLFFHLLPAYFIDALCFLTGHEPFLVRVQHKVSWGLELLQYYTLKEWDFKNDRMKELRDELLPADKNVFYMDTKAYDWNEYMKTYVLGARRYILKEDPSTLPQARRIFLLYWIADLIFRFLFIASILWLIYSKFTTITSTIALREVHEF</sequence>
<dbReference type="RefSeq" id="XP_011297731.1">
    <property type="nucleotide sequence ID" value="XM_011299429.1"/>
</dbReference>
<dbReference type="GO" id="GO:0102965">
    <property type="term" value="F:alcohol-forming long-chain fatty acyl-CoA reductase activity"/>
    <property type="evidence" value="ECO:0007669"/>
    <property type="project" value="UniProtKB-EC"/>
</dbReference>
<evidence type="ECO:0000313" key="15">
    <source>
        <dbReference type="RefSeq" id="XP_011297731.1"/>
    </source>
</evidence>
<dbReference type="CDD" id="cd05236">
    <property type="entry name" value="FAR-N_SDR_e"/>
    <property type="match status" value="1"/>
</dbReference>
<dbReference type="GO" id="GO:0035336">
    <property type="term" value="P:long-chain fatty-acyl-CoA metabolic process"/>
    <property type="evidence" value="ECO:0007669"/>
    <property type="project" value="TreeGrafter"/>
</dbReference>
<comment type="function">
    <text evidence="10">Catalyzes the reduction of fatty acyl-CoA to fatty alcohols.</text>
</comment>
<feature type="domain" description="Thioester reductase (TE)" evidence="12">
    <location>
        <begin position="40"/>
        <end position="308"/>
    </location>
</feature>
<keyword evidence="14" id="KW-1185">Reference proteome</keyword>
<dbReference type="PANTHER" id="PTHR11011">
    <property type="entry name" value="MALE STERILITY PROTEIN 2-RELATED"/>
    <property type="match status" value="1"/>
</dbReference>
<dbReference type="GO" id="GO:0005777">
    <property type="term" value="C:peroxisome"/>
    <property type="evidence" value="ECO:0007669"/>
    <property type="project" value="TreeGrafter"/>
</dbReference>
<comment type="catalytic activity">
    <reaction evidence="9 10">
        <text>a long-chain fatty acyl-CoA + 2 NADPH + 2 H(+) = a long-chain primary fatty alcohol + 2 NADP(+) + CoA</text>
        <dbReference type="Rhea" id="RHEA:52716"/>
        <dbReference type="ChEBI" id="CHEBI:15378"/>
        <dbReference type="ChEBI" id="CHEBI:57287"/>
        <dbReference type="ChEBI" id="CHEBI:57783"/>
        <dbReference type="ChEBI" id="CHEBI:58349"/>
        <dbReference type="ChEBI" id="CHEBI:77396"/>
        <dbReference type="ChEBI" id="CHEBI:83139"/>
        <dbReference type="EC" id="1.2.1.84"/>
    </reaction>
</comment>
<evidence type="ECO:0000256" key="4">
    <source>
        <dbReference type="ARBA" id="ARBA00022692"/>
    </source>
</evidence>
<dbReference type="AlphaFoldDB" id="A0A0C9QJ54"/>
<accession>A0A9R1TSV5</accession>
<dbReference type="CDD" id="cd09071">
    <property type="entry name" value="FAR_C"/>
    <property type="match status" value="1"/>
</dbReference>
<protein>
    <recommendedName>
        <fullName evidence="10">Fatty acyl-CoA reductase</fullName>
        <ecNumber evidence="10">1.2.1.84</ecNumber>
    </recommendedName>
</protein>
<dbReference type="InterPro" id="IPR033640">
    <property type="entry name" value="FAR_C"/>
</dbReference>
<name>A0A0C9QJ54_9HYME</name>
<keyword evidence="4 10" id="KW-0812">Transmembrane</keyword>
<dbReference type="Proteomes" id="UP000694866">
    <property type="component" value="Unplaced"/>
</dbReference>
<dbReference type="GO" id="GO:0016020">
    <property type="term" value="C:membrane"/>
    <property type="evidence" value="ECO:0007669"/>
    <property type="project" value="UniProtKB-SubCell"/>
</dbReference>
<dbReference type="InterPro" id="IPR026055">
    <property type="entry name" value="FAR"/>
</dbReference>
<accession>A0A0C9QJ54</accession>
<gene>
    <name evidence="13" type="primary">CG5065_1</name>
    <name evidence="15" type="synonym">LOC105263304</name>
    <name evidence="13" type="ORF">g.14070</name>
</gene>
<feature type="transmembrane region" description="Helical" evidence="10">
    <location>
        <begin position="484"/>
        <end position="506"/>
    </location>
</feature>
<dbReference type="SUPFAM" id="SSF51735">
    <property type="entry name" value="NAD(P)-binding Rossmann-fold domains"/>
    <property type="match status" value="1"/>
</dbReference>
<keyword evidence="3 10" id="KW-0444">Lipid biosynthesis</keyword>
<feature type="domain" description="Fatty acyl-CoA reductase C-terminal" evidence="11">
    <location>
        <begin position="379"/>
        <end position="471"/>
    </location>
</feature>
<keyword evidence="10" id="KW-0560">Oxidoreductase</keyword>
<evidence type="ECO:0000313" key="14">
    <source>
        <dbReference type="Proteomes" id="UP000694866"/>
    </source>
</evidence>
<keyword evidence="5 10" id="KW-0521">NADP</keyword>
<evidence type="ECO:0000256" key="9">
    <source>
        <dbReference type="ARBA" id="ARBA00052530"/>
    </source>
</evidence>
<reference evidence="15" key="2">
    <citation type="submission" date="2025-04" db="UniProtKB">
        <authorList>
            <consortium name="RefSeq"/>
        </authorList>
    </citation>
    <scope>IDENTIFICATION</scope>
    <source>
        <strain evidence="15">USDA-PBARC FA_bdor</strain>
        <tissue evidence="15">Whole organism</tissue>
    </source>
</reference>
<evidence type="ECO:0000256" key="2">
    <source>
        <dbReference type="ARBA" id="ARBA00005928"/>
    </source>
</evidence>
<evidence type="ECO:0000256" key="6">
    <source>
        <dbReference type="ARBA" id="ARBA00022989"/>
    </source>
</evidence>
<dbReference type="PANTHER" id="PTHR11011:SF116">
    <property type="entry name" value="FATTY ACYL-COA REDUCTASE CG5065-RELATED"/>
    <property type="match status" value="1"/>
</dbReference>
<evidence type="ECO:0000313" key="13">
    <source>
        <dbReference type="EMBL" id="JAG73346.1"/>
    </source>
</evidence>